<dbReference type="EMBL" id="LGRX02025479">
    <property type="protein sequence ID" value="KAK3252312.1"/>
    <property type="molecule type" value="Genomic_DNA"/>
</dbReference>
<dbReference type="AlphaFoldDB" id="A0AAE0CED2"/>
<gene>
    <name evidence="2" type="ORF">CYMTET_38384</name>
</gene>
<protein>
    <submittedName>
        <fullName evidence="2">Uncharacterized protein</fullName>
    </submittedName>
</protein>
<accession>A0AAE0CED2</accession>
<organism evidence="2 3">
    <name type="scientific">Cymbomonas tetramitiformis</name>
    <dbReference type="NCBI Taxonomy" id="36881"/>
    <lineage>
        <taxon>Eukaryota</taxon>
        <taxon>Viridiplantae</taxon>
        <taxon>Chlorophyta</taxon>
        <taxon>Pyramimonadophyceae</taxon>
        <taxon>Pyramimonadales</taxon>
        <taxon>Pyramimonadaceae</taxon>
        <taxon>Cymbomonas</taxon>
    </lineage>
</organism>
<sequence length="105" mass="10780">MEVEDKVAEEEMECGGGEGGGDGGRRQVGETGGVEAGSEAACGEEKGAGAEVWKGAVEAEGGEWWEVGGAGAGVGLGGRWRWWERLQAVGEQNCTQRKLGKARGG</sequence>
<reference evidence="2 3" key="1">
    <citation type="journal article" date="2015" name="Genome Biol. Evol.">
        <title>Comparative Genomics of a Bacterivorous Green Alga Reveals Evolutionary Causalities and Consequences of Phago-Mixotrophic Mode of Nutrition.</title>
        <authorList>
            <person name="Burns J.A."/>
            <person name="Paasch A."/>
            <person name="Narechania A."/>
            <person name="Kim E."/>
        </authorList>
    </citation>
    <scope>NUCLEOTIDE SEQUENCE [LARGE SCALE GENOMIC DNA]</scope>
    <source>
        <strain evidence="2 3">PLY_AMNH</strain>
    </source>
</reference>
<keyword evidence="3" id="KW-1185">Reference proteome</keyword>
<evidence type="ECO:0000313" key="3">
    <source>
        <dbReference type="Proteomes" id="UP001190700"/>
    </source>
</evidence>
<dbReference type="Proteomes" id="UP001190700">
    <property type="component" value="Unassembled WGS sequence"/>
</dbReference>
<evidence type="ECO:0000256" key="1">
    <source>
        <dbReference type="SAM" id="MobiDB-lite"/>
    </source>
</evidence>
<evidence type="ECO:0000313" key="2">
    <source>
        <dbReference type="EMBL" id="KAK3252312.1"/>
    </source>
</evidence>
<name>A0AAE0CED2_9CHLO</name>
<comment type="caution">
    <text evidence="2">The sequence shown here is derived from an EMBL/GenBank/DDBJ whole genome shotgun (WGS) entry which is preliminary data.</text>
</comment>
<proteinExistence type="predicted"/>
<feature type="region of interest" description="Disordered" evidence="1">
    <location>
        <begin position="1"/>
        <end position="47"/>
    </location>
</feature>